<organism evidence="6 7">
    <name type="scientific">Parafrankia colletiae</name>
    <dbReference type="NCBI Taxonomy" id="573497"/>
    <lineage>
        <taxon>Bacteria</taxon>
        <taxon>Bacillati</taxon>
        <taxon>Actinomycetota</taxon>
        <taxon>Actinomycetes</taxon>
        <taxon>Frankiales</taxon>
        <taxon>Frankiaceae</taxon>
        <taxon>Parafrankia</taxon>
    </lineage>
</organism>
<dbReference type="SUPFAM" id="SSF52540">
    <property type="entry name" value="P-loop containing nucleoside triphosphate hydrolases"/>
    <property type="match status" value="2"/>
</dbReference>
<dbReference type="InterPro" id="IPR027417">
    <property type="entry name" value="P-loop_NTPase"/>
</dbReference>
<evidence type="ECO:0000256" key="3">
    <source>
        <dbReference type="SAM" id="MobiDB-lite"/>
    </source>
</evidence>
<dbReference type="InterPro" id="IPR038734">
    <property type="entry name" value="YhaN_AAA"/>
</dbReference>
<dbReference type="PANTHER" id="PTHR41259:SF1">
    <property type="entry name" value="DOUBLE-STRAND BREAK REPAIR RAD50 ATPASE, PUTATIVE-RELATED"/>
    <property type="match status" value="1"/>
</dbReference>
<gene>
    <name evidence="6" type="ORF">CC117_01715</name>
</gene>
<protein>
    <recommendedName>
        <fullName evidence="8">AAA domain-containing protein</fullName>
    </recommendedName>
</protein>
<dbReference type="Gene3D" id="3.40.50.300">
    <property type="entry name" value="P-loop containing nucleotide triphosphate hydrolases"/>
    <property type="match status" value="2"/>
</dbReference>
<dbReference type="Gene3D" id="4.10.320.10">
    <property type="entry name" value="E3-binding domain"/>
    <property type="match status" value="1"/>
</dbReference>
<dbReference type="AlphaFoldDB" id="A0A1S1RM66"/>
<sequence>MRIRALGLERYGAFEDRRIEFGSGLTLVVGANEAGKSTTLEALSDLLWTFRGTRQSFHYGLGALSLTADLELPEAPPAGPAEAAGPAAGTARLEVRRRNAGLQTVADGAAFTSPWGAGGAEERRRWRRAFGLSHSELRDGGTRVFEGSGDLAELVFTARSGRAVRGLLDALGAEMDALYKAHRNSRTVKVRTALADYEQRAEQAASSMTRAAHVEDARRELALRHRDAEAAARAARTATAHRDRLEQRVRAAAHVRALMALRERQAALLAAGPTLTADQAAAFDTGTAEITAATAELDRLTAELHDREATRATLTVDERVLADSDAITRLDRVCLARLDDDRRARELADGAARQSDQARALLLGLVGPNDERDTAGLLDHLHVPRDVAAQVDALAATITDVSDELRRAEEALTAARRSHGAATDLAPGPDPAAVGQLKAVLAAVGSEGSASVLTREAVGAAAEAVRSRREALRRAGARDLDGAPPVLPSRAEVRAAGRRLDAAEAELARREEELVGATRDLRLVDSRLAEADQQDLPDQATLEQARTVRAQLWELLVAAADAGADAADAGGAGAAGGASPQRARELLPVLAAGIARADEVADQLIRHADLAARRGQLRREAAVARDRVAAALTATAAAADQAGETRAGWEGLWAAAALAVPDREDVDDVQQAAEEAHRAHADLLAAQERLAGLGDQARAQSVALAEALAQVGAPAPAADLDSLLGAAAAMLAEDDRTREQRAAALHLGRVVEEKERDREKRREELRGAEEEWRVLVRRAGLADVTDPRGWTERRAVLAEASALHDQAQRALRDSAQAAGRYDEFAAEVIGLAARQGLHPDRGAEALAALVDQLSSRFRASAQDQARAAEIDQAVTGLATRADEAARARDDAAARLDALGAQVVLAPGQTLADAAARHRDLAAVAVELASVDVLLRATAPADEPDDLVSELAGRTDADLEADLARARDDHERAAAADKDAWTSVGTVEKHLRDLEGGASAGELHARAQESLALVAETAERYLIARIQHETLGRELEAYERRHASPLLADAGRLLERLTGSRYVALRAVDRGDGARTLRVVRSDEQELGPGELSEGTADQVFLALRLAAIDQLQQERVDRGEPTLPVVLDDILMTFDDERALAALRVLAEFAPRWQIILLTHHKHLTDLARTVVDQLRDDPPSGESLVTITCLPGPNALAAARLPEQIRAAAGGPVSAGPAAWAPPVPAEGGGPGSGPAGRDAGRIRVWARRNGYDVGDRGRIPREIVEAFEAAHPA</sequence>
<evidence type="ECO:0000259" key="4">
    <source>
        <dbReference type="Pfam" id="PF13514"/>
    </source>
</evidence>
<dbReference type="Proteomes" id="UP000179627">
    <property type="component" value="Unassembled WGS sequence"/>
</dbReference>
<feature type="domain" description="Lsr2 DNA-binding" evidence="5">
    <location>
        <begin position="1237"/>
        <end position="1272"/>
    </location>
</feature>
<evidence type="ECO:0000313" key="7">
    <source>
        <dbReference type="Proteomes" id="UP000179627"/>
    </source>
</evidence>
<keyword evidence="2" id="KW-0175">Coiled coil</keyword>
<dbReference type="InterPro" id="IPR036625">
    <property type="entry name" value="E3-bd_dom_sf"/>
</dbReference>
<feature type="coiled-coil region" evidence="2">
    <location>
        <begin position="493"/>
        <end position="520"/>
    </location>
</feature>
<feature type="coiled-coil region" evidence="2">
    <location>
        <begin position="391"/>
        <end position="418"/>
    </location>
</feature>
<dbReference type="GO" id="GO:0016746">
    <property type="term" value="F:acyltransferase activity"/>
    <property type="evidence" value="ECO:0007669"/>
    <property type="project" value="InterPro"/>
</dbReference>
<keyword evidence="1" id="KW-0238">DNA-binding</keyword>
<dbReference type="Pfam" id="PF13514">
    <property type="entry name" value="AAA_27"/>
    <property type="match status" value="1"/>
</dbReference>
<evidence type="ECO:0000313" key="6">
    <source>
        <dbReference type="EMBL" id="OHV46382.1"/>
    </source>
</evidence>
<name>A0A1S1RM66_9ACTN</name>
<dbReference type="GO" id="GO:0003677">
    <property type="term" value="F:DNA binding"/>
    <property type="evidence" value="ECO:0007669"/>
    <property type="project" value="UniProtKB-KW"/>
</dbReference>
<keyword evidence="7" id="KW-1185">Reference proteome</keyword>
<evidence type="ECO:0008006" key="8">
    <source>
        <dbReference type="Google" id="ProtNLM"/>
    </source>
</evidence>
<reference evidence="7" key="1">
    <citation type="submission" date="2016-07" db="EMBL/GenBank/DDBJ databases">
        <title>Sequence Frankia sp. strain CcI1.17.</title>
        <authorList>
            <person name="Ghodhbane-Gtari F."/>
            <person name="Swanson E."/>
            <person name="Gueddou A."/>
            <person name="Morris K."/>
            <person name="Hezbri K."/>
            <person name="Ktari A."/>
            <person name="Nouioui I."/>
            <person name="Abebe-Akele F."/>
            <person name="Simpson S."/>
            <person name="Thomas K."/>
            <person name="Gtari M."/>
            <person name="Tisa L.S."/>
            <person name="Hurst S."/>
        </authorList>
    </citation>
    <scope>NUCLEOTIDE SEQUENCE [LARGE SCALE GENOMIC DNA]</scope>
    <source>
        <strain evidence="7">Cc1.17</strain>
    </source>
</reference>
<dbReference type="EMBL" id="MBLM01000002">
    <property type="protein sequence ID" value="OHV46382.1"/>
    <property type="molecule type" value="Genomic_DNA"/>
</dbReference>
<feature type="region of interest" description="Disordered" evidence="3">
    <location>
        <begin position="1212"/>
        <end position="1240"/>
    </location>
</feature>
<accession>A0A1S1RM66</accession>
<dbReference type="OrthoDB" id="3177877at2"/>
<dbReference type="Pfam" id="PF23359">
    <property type="entry name" value="Lsr2_DNA-bd"/>
    <property type="match status" value="1"/>
</dbReference>
<evidence type="ECO:0000256" key="1">
    <source>
        <dbReference type="ARBA" id="ARBA00023125"/>
    </source>
</evidence>
<dbReference type="PANTHER" id="PTHR41259">
    <property type="entry name" value="DOUBLE-STRAND BREAK REPAIR RAD50 ATPASE, PUTATIVE-RELATED"/>
    <property type="match status" value="1"/>
</dbReference>
<evidence type="ECO:0000256" key="2">
    <source>
        <dbReference type="SAM" id="Coils"/>
    </source>
</evidence>
<comment type="caution">
    <text evidence="6">The sequence shown here is derived from an EMBL/GenBank/DDBJ whole genome shotgun (WGS) entry which is preliminary data.</text>
</comment>
<evidence type="ECO:0000259" key="5">
    <source>
        <dbReference type="Pfam" id="PF23359"/>
    </source>
</evidence>
<dbReference type="InterPro" id="IPR055370">
    <property type="entry name" value="Lsr2_DNA-bd"/>
</dbReference>
<dbReference type="RefSeq" id="WP_071081922.1">
    <property type="nucleotide sequence ID" value="NZ_MBLM01000002.1"/>
</dbReference>
<proteinExistence type="predicted"/>
<feature type="domain" description="YhaN AAA" evidence="4">
    <location>
        <begin position="1"/>
        <end position="211"/>
    </location>
</feature>